<dbReference type="PANTHER" id="PTHR21208">
    <property type="entry name" value="ADP-DEPENDENT GLUCOKINASE"/>
    <property type="match status" value="1"/>
</dbReference>
<keyword evidence="4" id="KW-0418">Kinase</keyword>
<evidence type="ECO:0000313" key="8">
    <source>
        <dbReference type="Proteomes" id="UP000085678"/>
    </source>
</evidence>
<dbReference type="Gene3D" id="3.40.1190.20">
    <property type="match status" value="1"/>
</dbReference>
<name>A0A1S3ICG4_LINAN</name>
<dbReference type="STRING" id="7574.A0A1S3ICG4"/>
<keyword evidence="3" id="KW-0479">Metal-binding</keyword>
<feature type="transmembrane region" description="Helical" evidence="7">
    <location>
        <begin position="7"/>
        <end position="24"/>
    </location>
</feature>
<evidence type="ECO:0000256" key="7">
    <source>
        <dbReference type="SAM" id="Phobius"/>
    </source>
</evidence>
<keyword evidence="7" id="KW-0812">Transmembrane</keyword>
<evidence type="ECO:0000256" key="6">
    <source>
        <dbReference type="ARBA" id="ARBA00023152"/>
    </source>
</evidence>
<dbReference type="Proteomes" id="UP000085678">
    <property type="component" value="Unplaced"/>
</dbReference>
<dbReference type="GO" id="GO:0006096">
    <property type="term" value="P:glycolytic process"/>
    <property type="evidence" value="ECO:0007669"/>
    <property type="project" value="UniProtKB-KW"/>
</dbReference>
<dbReference type="InParanoid" id="A0A1S3ICG4"/>
<dbReference type="AlphaFoldDB" id="A0A1S3ICG4"/>
<dbReference type="OrthoDB" id="5847021at2759"/>
<keyword evidence="5" id="KW-0460">Magnesium</keyword>
<dbReference type="InterPro" id="IPR029056">
    <property type="entry name" value="Ribokinase-like"/>
</dbReference>
<dbReference type="Pfam" id="PF04587">
    <property type="entry name" value="ADP_PFK_GK"/>
    <property type="match status" value="1"/>
</dbReference>
<keyword evidence="2" id="KW-0808">Transferase</keyword>
<evidence type="ECO:0000256" key="5">
    <source>
        <dbReference type="ARBA" id="ARBA00022842"/>
    </source>
</evidence>
<dbReference type="InterPro" id="IPR007666">
    <property type="entry name" value="ADP_PFK/GK"/>
</dbReference>
<dbReference type="GO" id="GO:0043843">
    <property type="term" value="F:ADP-specific glucokinase activity"/>
    <property type="evidence" value="ECO:0007669"/>
    <property type="project" value="TreeGrafter"/>
</dbReference>
<dbReference type="GeneID" id="106163013"/>
<keyword evidence="6" id="KW-0324">Glycolysis</keyword>
<dbReference type="GO" id="GO:0006006">
    <property type="term" value="P:glucose metabolic process"/>
    <property type="evidence" value="ECO:0007669"/>
    <property type="project" value="TreeGrafter"/>
</dbReference>
<evidence type="ECO:0000256" key="2">
    <source>
        <dbReference type="ARBA" id="ARBA00022679"/>
    </source>
</evidence>
<dbReference type="RefSeq" id="XP_013395932.1">
    <property type="nucleotide sequence ID" value="XM_013540478.1"/>
</dbReference>
<evidence type="ECO:0000256" key="3">
    <source>
        <dbReference type="ARBA" id="ARBA00022723"/>
    </source>
</evidence>
<evidence type="ECO:0000256" key="4">
    <source>
        <dbReference type="ARBA" id="ARBA00022777"/>
    </source>
</evidence>
<keyword evidence="1" id="KW-0963">Cytoplasm</keyword>
<gene>
    <name evidence="9" type="primary">LOC106163013</name>
</gene>
<keyword evidence="8" id="KW-1185">Reference proteome</keyword>
<dbReference type="KEGG" id="lak:106163013"/>
<dbReference type="PANTHER" id="PTHR21208:SF1">
    <property type="entry name" value="ADP-DEPENDENT GLUCOKINASE"/>
    <property type="match status" value="1"/>
</dbReference>
<dbReference type="GO" id="GO:0005783">
    <property type="term" value="C:endoplasmic reticulum"/>
    <property type="evidence" value="ECO:0007669"/>
    <property type="project" value="TreeGrafter"/>
</dbReference>
<dbReference type="GO" id="GO:0046872">
    <property type="term" value="F:metal ion binding"/>
    <property type="evidence" value="ECO:0007669"/>
    <property type="project" value="UniProtKB-KW"/>
</dbReference>
<dbReference type="SUPFAM" id="SSF53613">
    <property type="entry name" value="Ribokinase-like"/>
    <property type="match status" value="1"/>
</dbReference>
<dbReference type="PROSITE" id="PS51255">
    <property type="entry name" value="ADPK"/>
    <property type="match status" value="1"/>
</dbReference>
<organism evidence="8 9">
    <name type="scientific">Lingula anatina</name>
    <name type="common">Brachiopod</name>
    <name type="synonym">Lingula unguis</name>
    <dbReference type="NCBI Taxonomy" id="7574"/>
    <lineage>
        <taxon>Eukaryota</taxon>
        <taxon>Metazoa</taxon>
        <taxon>Spiralia</taxon>
        <taxon>Lophotrochozoa</taxon>
        <taxon>Brachiopoda</taxon>
        <taxon>Linguliformea</taxon>
        <taxon>Lingulata</taxon>
        <taxon>Lingulida</taxon>
        <taxon>Linguloidea</taxon>
        <taxon>Lingulidae</taxon>
        <taxon>Lingula</taxon>
    </lineage>
</organism>
<keyword evidence="7" id="KW-1133">Transmembrane helix</keyword>
<evidence type="ECO:0000256" key="1">
    <source>
        <dbReference type="ARBA" id="ARBA00022490"/>
    </source>
</evidence>
<dbReference type="OMA" id="PRANRFC"/>
<dbReference type="FunCoup" id="A0A1S3ICG4">
    <property type="interactions" value="1710"/>
</dbReference>
<proteinExistence type="predicted"/>
<keyword evidence="7" id="KW-0472">Membrane</keyword>
<evidence type="ECO:0000313" key="9">
    <source>
        <dbReference type="RefSeq" id="XP_013395932.1"/>
    </source>
</evidence>
<reference evidence="9" key="1">
    <citation type="submission" date="2025-08" db="UniProtKB">
        <authorList>
            <consortium name="RefSeq"/>
        </authorList>
    </citation>
    <scope>IDENTIFICATION</scope>
    <source>
        <tissue evidence="9">Gonads</tissue>
    </source>
</reference>
<sequence length="477" mass="52779">MSLLKKAGGVVSISIFVALVAYLHRSYNDKILNDRLDSVLRGLLRAEKKVSFETRTRVAVGFGACVDGFVNATDIFHNLGFIPPDIPEHYSVIRDQDELGKVFSYFFRHGAAGERYIENRTLFESIVNEARRHSFTRWAVGGNAPVMAQRFAKEGCEVMLGAKVSPHLAGLFESNIKIAGGTIDNEDIHIALEYATGTSWGNFKSPRANRFCIHSDQFNPYIDSLELFSQAAASFSPQLLVVGGLQMMDSFPFKPGVRKERLQKLGEVLATTSKNTMIHFEMASFSEEALLQDLVEHVIPYSDSLGMNEQELPNLYSALMNGTATLISDAYPRIAHVLDQMRAVYKILSQTSEKNNRRKLTRLHVHTLAYQAIITTSGSPWKNTMSAAAKASLTANRHVCGSNFIHLEKARLIIDESFAASQAHGSRRISFENNRPVSCWKEGNYEFCVAPVLVCTQVFQTAGGGDNVSSAGLAVQI</sequence>
<protein>
    <submittedName>
        <fullName evidence="9">ADP-dependent glucokinase-like</fullName>
    </submittedName>
</protein>
<accession>A0A1S3ICG4</accession>